<organism evidence="1 2">
    <name type="scientific">Suillus discolor</name>
    <dbReference type="NCBI Taxonomy" id="1912936"/>
    <lineage>
        <taxon>Eukaryota</taxon>
        <taxon>Fungi</taxon>
        <taxon>Dikarya</taxon>
        <taxon>Basidiomycota</taxon>
        <taxon>Agaricomycotina</taxon>
        <taxon>Agaricomycetes</taxon>
        <taxon>Agaricomycetidae</taxon>
        <taxon>Boletales</taxon>
        <taxon>Suillineae</taxon>
        <taxon>Suillaceae</taxon>
        <taxon>Suillus</taxon>
    </lineage>
</organism>
<keyword evidence="2" id="KW-1185">Reference proteome</keyword>
<accession>A0A9P7JPL9</accession>
<gene>
    <name evidence="1" type="ORF">F5147DRAFT_543344</name>
</gene>
<dbReference type="EMBL" id="JABBWM010000071">
    <property type="protein sequence ID" value="KAG2096123.1"/>
    <property type="molecule type" value="Genomic_DNA"/>
</dbReference>
<dbReference type="GeneID" id="64692544"/>
<dbReference type="Proteomes" id="UP000823399">
    <property type="component" value="Unassembled WGS sequence"/>
</dbReference>
<comment type="caution">
    <text evidence="1">The sequence shown here is derived from an EMBL/GenBank/DDBJ whole genome shotgun (WGS) entry which is preliminary data.</text>
</comment>
<dbReference type="OrthoDB" id="2692134at2759"/>
<feature type="non-terminal residue" evidence="1">
    <location>
        <position position="71"/>
    </location>
</feature>
<evidence type="ECO:0000313" key="2">
    <source>
        <dbReference type="Proteomes" id="UP000823399"/>
    </source>
</evidence>
<feature type="non-terminal residue" evidence="1">
    <location>
        <position position="1"/>
    </location>
</feature>
<evidence type="ECO:0000313" key="1">
    <source>
        <dbReference type="EMBL" id="KAG2096123.1"/>
    </source>
</evidence>
<dbReference type="AlphaFoldDB" id="A0A9P7JPL9"/>
<proteinExistence type="predicted"/>
<name>A0A9P7JPL9_9AGAM</name>
<sequence length="71" mass="8134">IYNNYVQALTIISTTNVFLANFHASNAALKPNFEDDLKDEHQVLQCLARKKEESSIEVDYVKALNEYDKAQ</sequence>
<protein>
    <submittedName>
        <fullName evidence="1">Uncharacterized protein</fullName>
    </submittedName>
</protein>
<dbReference type="RefSeq" id="XP_041288130.1">
    <property type="nucleotide sequence ID" value="XM_041430285.1"/>
</dbReference>
<reference evidence="1" key="1">
    <citation type="journal article" date="2020" name="New Phytol.">
        <title>Comparative genomics reveals dynamic genome evolution in host specialist ectomycorrhizal fungi.</title>
        <authorList>
            <person name="Lofgren L.A."/>
            <person name="Nguyen N.H."/>
            <person name="Vilgalys R."/>
            <person name="Ruytinx J."/>
            <person name="Liao H.L."/>
            <person name="Branco S."/>
            <person name="Kuo A."/>
            <person name="LaButti K."/>
            <person name="Lipzen A."/>
            <person name="Andreopoulos W."/>
            <person name="Pangilinan J."/>
            <person name="Riley R."/>
            <person name="Hundley H."/>
            <person name="Na H."/>
            <person name="Barry K."/>
            <person name="Grigoriev I.V."/>
            <person name="Stajich J.E."/>
            <person name="Kennedy P.G."/>
        </authorList>
    </citation>
    <scope>NUCLEOTIDE SEQUENCE</scope>
    <source>
        <strain evidence="1">FC423</strain>
    </source>
</reference>